<dbReference type="SUPFAM" id="SSF49562">
    <property type="entry name" value="C2 domain (Calcium/lipid-binding domain, CaLB)"/>
    <property type="match status" value="1"/>
</dbReference>
<dbReference type="SMART" id="SM00239">
    <property type="entry name" value="C2"/>
    <property type="match status" value="2"/>
</dbReference>
<dbReference type="Pfam" id="PF00168">
    <property type="entry name" value="C2"/>
    <property type="match status" value="2"/>
</dbReference>
<comment type="caution">
    <text evidence="2">The sequence shown here is derived from an EMBL/GenBank/DDBJ whole genome shotgun (WGS) entry which is preliminary data.</text>
</comment>
<name>A0A8H6SWJ5_9AGAR</name>
<dbReference type="EMBL" id="JACAZF010000004">
    <property type="protein sequence ID" value="KAF7306593.1"/>
    <property type="molecule type" value="Genomic_DNA"/>
</dbReference>
<reference evidence="2" key="1">
    <citation type="submission" date="2020-05" db="EMBL/GenBank/DDBJ databases">
        <title>Mycena genomes resolve the evolution of fungal bioluminescence.</title>
        <authorList>
            <person name="Tsai I.J."/>
        </authorList>
    </citation>
    <scope>NUCLEOTIDE SEQUENCE</scope>
    <source>
        <strain evidence="2">171206Taipei</strain>
    </source>
</reference>
<dbReference type="PANTHER" id="PTHR46980:SF2">
    <property type="entry name" value="TRICALBIN-1-RELATED"/>
    <property type="match status" value="1"/>
</dbReference>
<proteinExistence type="predicted"/>
<dbReference type="InterPro" id="IPR000008">
    <property type="entry name" value="C2_dom"/>
</dbReference>
<organism evidence="2 3">
    <name type="scientific">Mycena indigotica</name>
    <dbReference type="NCBI Taxonomy" id="2126181"/>
    <lineage>
        <taxon>Eukaryota</taxon>
        <taxon>Fungi</taxon>
        <taxon>Dikarya</taxon>
        <taxon>Basidiomycota</taxon>
        <taxon>Agaricomycotina</taxon>
        <taxon>Agaricomycetes</taxon>
        <taxon>Agaricomycetidae</taxon>
        <taxon>Agaricales</taxon>
        <taxon>Marasmiineae</taxon>
        <taxon>Mycenaceae</taxon>
        <taxon>Mycena</taxon>
    </lineage>
</organism>
<dbReference type="InterPro" id="IPR035892">
    <property type="entry name" value="C2_domain_sf"/>
</dbReference>
<dbReference type="PANTHER" id="PTHR46980">
    <property type="entry name" value="TRICALBIN-1-RELATED"/>
    <property type="match status" value="1"/>
</dbReference>
<accession>A0A8H6SWJ5</accession>
<dbReference type="Proteomes" id="UP000636479">
    <property type="component" value="Unassembled WGS sequence"/>
</dbReference>
<protein>
    <recommendedName>
        <fullName evidence="1">C2 domain-containing protein</fullName>
    </recommendedName>
</protein>
<feature type="domain" description="C2" evidence="1">
    <location>
        <begin position="7"/>
        <end position="131"/>
    </location>
</feature>
<dbReference type="AlphaFoldDB" id="A0A8H6SWJ5"/>
<dbReference type="Gene3D" id="2.60.40.150">
    <property type="entry name" value="C2 domain"/>
    <property type="match status" value="1"/>
</dbReference>
<dbReference type="OrthoDB" id="67700at2759"/>
<sequence length="276" mass="30589">MSEETFLAPCTKTTAERSVFQSTGILKVIIQSAHIDSGVRWCLQPPSPFVVVQGGFVFQRTKTRDHTYDPSWLEETLFLLVSSADENVKLKVYDAHRHWKNRLLGVAVLRGGTLDTQLALLRRGQKVGDLSCSAFYYPAEAADDGSETGIARLTLHRVEGLAQPPVANGCNAFGLPATKLRALVRLDWDERPIFATKKVVLKDGVAAWELAHEFLCRKSSTCKVNIEVWNETRGEQVGLVHIGLMEMVEAERASWPLAGTSVATVKASAEWRRVTL</sequence>
<evidence type="ECO:0000313" key="3">
    <source>
        <dbReference type="Proteomes" id="UP000636479"/>
    </source>
</evidence>
<keyword evidence="3" id="KW-1185">Reference proteome</keyword>
<gene>
    <name evidence="2" type="ORF">MIND_00450600</name>
</gene>
<dbReference type="InterPro" id="IPR052455">
    <property type="entry name" value="Tricalbin_domain"/>
</dbReference>
<dbReference type="PROSITE" id="PS50004">
    <property type="entry name" value="C2"/>
    <property type="match status" value="1"/>
</dbReference>
<evidence type="ECO:0000259" key="1">
    <source>
        <dbReference type="PROSITE" id="PS50004"/>
    </source>
</evidence>
<dbReference type="GeneID" id="59343836"/>
<dbReference type="RefSeq" id="XP_037221612.1">
    <property type="nucleotide sequence ID" value="XM_037361320.1"/>
</dbReference>
<evidence type="ECO:0000313" key="2">
    <source>
        <dbReference type="EMBL" id="KAF7306593.1"/>
    </source>
</evidence>